<dbReference type="Gene3D" id="3.60.40.10">
    <property type="entry name" value="PPM-type phosphatase domain"/>
    <property type="match status" value="1"/>
</dbReference>
<dbReference type="PANTHER" id="PTHR13832">
    <property type="entry name" value="PROTEIN PHOSPHATASE 2C"/>
    <property type="match status" value="1"/>
</dbReference>
<evidence type="ECO:0000256" key="9">
    <source>
        <dbReference type="RuleBase" id="RU003465"/>
    </source>
</evidence>
<comment type="cofactor">
    <cofactor evidence="1">
        <name>Mn(2+)</name>
        <dbReference type="ChEBI" id="CHEBI:29035"/>
    </cofactor>
</comment>
<dbReference type="InterPro" id="IPR036457">
    <property type="entry name" value="PPM-type-like_dom_sf"/>
</dbReference>
<dbReference type="SUPFAM" id="SSF81606">
    <property type="entry name" value="PP2C-like"/>
    <property type="match status" value="1"/>
</dbReference>
<comment type="caution">
    <text evidence="11">The sequence shown here is derived from an EMBL/GenBank/DDBJ whole genome shotgun (WGS) entry which is preliminary data.</text>
</comment>
<evidence type="ECO:0000259" key="10">
    <source>
        <dbReference type="PROSITE" id="PS51746"/>
    </source>
</evidence>
<name>A0A9P7V6C8_9ASCO</name>
<reference evidence="11" key="1">
    <citation type="submission" date="2021-03" db="EMBL/GenBank/DDBJ databases">
        <authorList>
            <person name="Palmer J.M."/>
        </authorList>
    </citation>
    <scope>NUCLEOTIDE SEQUENCE</scope>
    <source>
        <strain evidence="11">ARV_011</strain>
    </source>
</reference>
<evidence type="ECO:0000313" key="11">
    <source>
        <dbReference type="EMBL" id="KAG7192203.1"/>
    </source>
</evidence>
<evidence type="ECO:0000256" key="2">
    <source>
        <dbReference type="ARBA" id="ARBA00006702"/>
    </source>
</evidence>
<feature type="domain" description="PPM-type phosphatase" evidence="10">
    <location>
        <begin position="23"/>
        <end position="328"/>
    </location>
</feature>
<dbReference type="PROSITE" id="PS51746">
    <property type="entry name" value="PPM_2"/>
    <property type="match status" value="1"/>
</dbReference>
<dbReference type="PANTHER" id="PTHR13832:SF803">
    <property type="entry name" value="PROTEIN PHOSPHATASE 1G"/>
    <property type="match status" value="1"/>
</dbReference>
<evidence type="ECO:0000256" key="7">
    <source>
        <dbReference type="ARBA" id="ARBA00022912"/>
    </source>
</evidence>
<organism evidence="11 12">
    <name type="scientific">Scheffersomyces spartinae</name>
    <dbReference type="NCBI Taxonomy" id="45513"/>
    <lineage>
        <taxon>Eukaryota</taxon>
        <taxon>Fungi</taxon>
        <taxon>Dikarya</taxon>
        <taxon>Ascomycota</taxon>
        <taxon>Saccharomycotina</taxon>
        <taxon>Pichiomycetes</taxon>
        <taxon>Debaryomycetaceae</taxon>
        <taxon>Scheffersomyces</taxon>
    </lineage>
</organism>
<dbReference type="OrthoDB" id="10264738at2759"/>
<protein>
    <recommendedName>
        <fullName evidence="3">protein-serine/threonine phosphatase</fullName>
        <ecNumber evidence="3">3.1.3.16</ecNumber>
    </recommendedName>
</protein>
<dbReference type="GO" id="GO:0004722">
    <property type="term" value="F:protein serine/threonine phosphatase activity"/>
    <property type="evidence" value="ECO:0007669"/>
    <property type="project" value="UniProtKB-EC"/>
</dbReference>
<comment type="similarity">
    <text evidence="2 9">Belongs to the PP2C family.</text>
</comment>
<dbReference type="InterPro" id="IPR015655">
    <property type="entry name" value="PP2C"/>
</dbReference>
<dbReference type="Pfam" id="PF00481">
    <property type="entry name" value="PP2C"/>
    <property type="match status" value="1"/>
</dbReference>
<evidence type="ECO:0000256" key="3">
    <source>
        <dbReference type="ARBA" id="ARBA00013081"/>
    </source>
</evidence>
<keyword evidence="5 9" id="KW-0378">Hydrolase</keyword>
<dbReference type="Proteomes" id="UP000790833">
    <property type="component" value="Unassembled WGS sequence"/>
</dbReference>
<dbReference type="EMBL" id="JAHMUF010000019">
    <property type="protein sequence ID" value="KAG7192203.1"/>
    <property type="molecule type" value="Genomic_DNA"/>
</dbReference>
<dbReference type="InterPro" id="IPR001932">
    <property type="entry name" value="PPM-type_phosphatase-like_dom"/>
</dbReference>
<keyword evidence="4" id="KW-0479">Metal-binding</keyword>
<dbReference type="RefSeq" id="XP_043047753.1">
    <property type="nucleotide sequence ID" value="XM_043192698.1"/>
</dbReference>
<evidence type="ECO:0000256" key="6">
    <source>
        <dbReference type="ARBA" id="ARBA00022842"/>
    </source>
</evidence>
<evidence type="ECO:0000256" key="5">
    <source>
        <dbReference type="ARBA" id="ARBA00022801"/>
    </source>
</evidence>
<dbReference type="PROSITE" id="PS01032">
    <property type="entry name" value="PPM_1"/>
    <property type="match status" value="1"/>
</dbReference>
<evidence type="ECO:0000256" key="4">
    <source>
        <dbReference type="ARBA" id="ARBA00022723"/>
    </source>
</evidence>
<dbReference type="SMART" id="SM00332">
    <property type="entry name" value="PP2Cc"/>
    <property type="match status" value="1"/>
</dbReference>
<keyword evidence="8" id="KW-0464">Manganese</keyword>
<dbReference type="EC" id="3.1.3.16" evidence="3"/>
<keyword evidence="12" id="KW-1185">Reference proteome</keyword>
<dbReference type="InterPro" id="IPR000222">
    <property type="entry name" value="PP2C_BS"/>
</dbReference>
<dbReference type="AlphaFoldDB" id="A0A9P7V6C8"/>
<evidence type="ECO:0000256" key="1">
    <source>
        <dbReference type="ARBA" id="ARBA00001936"/>
    </source>
</evidence>
<evidence type="ECO:0000256" key="8">
    <source>
        <dbReference type="ARBA" id="ARBA00023211"/>
    </source>
</evidence>
<sequence length="352" mass="40646">MGQLLSKPVEEKTIEHQSHDLLTYCIGSMQGYRMSMEDAHDVKLREDESIGVFGVFDGHGGKQCSLYLSQHLLRMIFRRLKQGEELQEQTVSLTQRQSIIKDSFFAIDKQLEGTPSLVECGSTAIVATYFRDQYIIVANTGDSRCILSVDGQAKNMSYDHKPTIMNERIRVENSNGYVLNNRINEILALSRAFGDFRFKSPYLSYTKNKYILQNLPESIRRQSIESVIPKQHLKLVHLPPELYQITVEPDFLVYDLVDNVRPEFMVIACDGIWDCFKNQDLIKLIRDKLGLGWQLPKITEYALNECLVMANNYTGIGFDNMTMIIVAFHQEQTMNEWYDMMKDKVLKEKNLV</sequence>
<dbReference type="GeneID" id="66115295"/>
<evidence type="ECO:0000313" key="12">
    <source>
        <dbReference type="Proteomes" id="UP000790833"/>
    </source>
</evidence>
<gene>
    <name evidence="11" type="ORF">KQ657_001921</name>
</gene>
<proteinExistence type="inferred from homology"/>
<dbReference type="GO" id="GO:0046872">
    <property type="term" value="F:metal ion binding"/>
    <property type="evidence" value="ECO:0007669"/>
    <property type="project" value="UniProtKB-KW"/>
</dbReference>
<keyword evidence="6" id="KW-0460">Magnesium</keyword>
<dbReference type="CDD" id="cd00143">
    <property type="entry name" value="PP2Cc"/>
    <property type="match status" value="1"/>
</dbReference>
<keyword evidence="7 9" id="KW-0904">Protein phosphatase</keyword>
<accession>A0A9P7V6C8</accession>